<accession>A0ACC2FS33</accession>
<dbReference type="EMBL" id="CM055750">
    <property type="protein sequence ID" value="KAJ7994035.1"/>
    <property type="molecule type" value="Genomic_DNA"/>
</dbReference>
<comment type="caution">
    <text evidence="1">The sequence shown here is derived from an EMBL/GenBank/DDBJ whole genome shotgun (WGS) entry which is preliminary data.</text>
</comment>
<keyword evidence="2" id="KW-1185">Reference proteome</keyword>
<proteinExistence type="predicted"/>
<gene>
    <name evidence="1" type="ORF">DPEC_G00261770</name>
</gene>
<organism evidence="1 2">
    <name type="scientific">Dallia pectoralis</name>
    <name type="common">Alaska blackfish</name>
    <dbReference type="NCBI Taxonomy" id="75939"/>
    <lineage>
        <taxon>Eukaryota</taxon>
        <taxon>Metazoa</taxon>
        <taxon>Chordata</taxon>
        <taxon>Craniata</taxon>
        <taxon>Vertebrata</taxon>
        <taxon>Euteleostomi</taxon>
        <taxon>Actinopterygii</taxon>
        <taxon>Neopterygii</taxon>
        <taxon>Teleostei</taxon>
        <taxon>Protacanthopterygii</taxon>
        <taxon>Esociformes</taxon>
        <taxon>Umbridae</taxon>
        <taxon>Dallia</taxon>
    </lineage>
</organism>
<name>A0ACC2FS33_DALPE</name>
<dbReference type="Proteomes" id="UP001157502">
    <property type="component" value="Chromosome 23"/>
</dbReference>
<sequence>MGGDASLSALAPVSPSVSPFSLHHRPPRPRALPQPRELHKSTSRRQTLYCMEQRLLRRKTPLTQTGSSLSAIIGAQERRERSQAVTDRQTRRITGAESSQSASGFATTPLVRPIRGLFEDIIGHVT</sequence>
<protein>
    <submittedName>
        <fullName evidence="1">Uncharacterized protein</fullName>
    </submittedName>
</protein>
<reference evidence="1" key="1">
    <citation type="submission" date="2021-05" db="EMBL/GenBank/DDBJ databases">
        <authorList>
            <person name="Pan Q."/>
            <person name="Jouanno E."/>
            <person name="Zahm M."/>
            <person name="Klopp C."/>
            <person name="Cabau C."/>
            <person name="Louis A."/>
            <person name="Berthelot C."/>
            <person name="Parey E."/>
            <person name="Roest Crollius H."/>
            <person name="Montfort J."/>
            <person name="Robinson-Rechavi M."/>
            <person name="Bouchez O."/>
            <person name="Lampietro C."/>
            <person name="Lopez Roques C."/>
            <person name="Donnadieu C."/>
            <person name="Postlethwait J."/>
            <person name="Bobe J."/>
            <person name="Dillon D."/>
            <person name="Chandos A."/>
            <person name="von Hippel F."/>
            <person name="Guiguen Y."/>
        </authorList>
    </citation>
    <scope>NUCLEOTIDE SEQUENCE</scope>
    <source>
        <strain evidence="1">YG-Jan2019</strain>
    </source>
</reference>
<evidence type="ECO:0000313" key="1">
    <source>
        <dbReference type="EMBL" id="KAJ7994035.1"/>
    </source>
</evidence>
<evidence type="ECO:0000313" key="2">
    <source>
        <dbReference type="Proteomes" id="UP001157502"/>
    </source>
</evidence>